<dbReference type="AlphaFoldDB" id="A0A914I911"/>
<feature type="domain" description="SS18 N-terminal" evidence="3">
    <location>
        <begin position="16"/>
        <end position="69"/>
    </location>
</feature>
<name>A0A914I911_GLORO</name>
<evidence type="ECO:0000256" key="1">
    <source>
        <dbReference type="ARBA" id="ARBA00007945"/>
    </source>
</evidence>
<keyword evidence="4" id="KW-1185">Reference proteome</keyword>
<proteinExistence type="inferred from homology"/>
<dbReference type="Pfam" id="PF05030">
    <property type="entry name" value="SSXT"/>
    <property type="match status" value="1"/>
</dbReference>
<organism evidence="4 5">
    <name type="scientific">Globodera rostochiensis</name>
    <name type="common">Golden nematode worm</name>
    <name type="synonym">Heterodera rostochiensis</name>
    <dbReference type="NCBI Taxonomy" id="31243"/>
    <lineage>
        <taxon>Eukaryota</taxon>
        <taxon>Metazoa</taxon>
        <taxon>Ecdysozoa</taxon>
        <taxon>Nematoda</taxon>
        <taxon>Chromadorea</taxon>
        <taxon>Rhabditida</taxon>
        <taxon>Tylenchina</taxon>
        <taxon>Tylenchomorpha</taxon>
        <taxon>Tylenchoidea</taxon>
        <taxon>Heteroderidae</taxon>
        <taxon>Heteroderinae</taxon>
        <taxon>Globodera</taxon>
    </lineage>
</organism>
<reference evidence="5" key="1">
    <citation type="submission" date="2022-11" db="UniProtKB">
        <authorList>
            <consortium name="WormBaseParasite"/>
        </authorList>
    </citation>
    <scope>IDENTIFICATION</scope>
</reference>
<protein>
    <submittedName>
        <fullName evidence="5">SS18 N-terminal domain-containing protein</fullName>
    </submittedName>
</protein>
<dbReference type="WBParaSite" id="Gr19_v10_g7830.t1">
    <property type="protein sequence ID" value="Gr19_v10_g7830.t1"/>
    <property type="gene ID" value="Gr19_v10_g7830"/>
</dbReference>
<evidence type="ECO:0000259" key="3">
    <source>
        <dbReference type="Pfam" id="PF05030"/>
    </source>
</evidence>
<feature type="compositionally biased region" description="Polar residues" evidence="2">
    <location>
        <begin position="96"/>
        <end position="125"/>
    </location>
</feature>
<evidence type="ECO:0000313" key="4">
    <source>
        <dbReference type="Proteomes" id="UP000887572"/>
    </source>
</evidence>
<feature type="region of interest" description="Disordered" evidence="2">
    <location>
        <begin position="96"/>
        <end position="172"/>
    </location>
</feature>
<comment type="similarity">
    <text evidence="1">Belongs to the SS18 family.</text>
</comment>
<evidence type="ECO:0000256" key="2">
    <source>
        <dbReference type="SAM" id="MobiDB-lite"/>
    </source>
</evidence>
<dbReference type="Proteomes" id="UP000887572">
    <property type="component" value="Unplaced"/>
</dbReference>
<feature type="compositionally biased region" description="Low complexity" evidence="2">
    <location>
        <begin position="150"/>
        <end position="172"/>
    </location>
</feature>
<sequence length="305" mass="33796">MSSVSIPEAKDALRPDQVTVQNLLIENGQLIETTAEYQRMGRIEEATKYQERLHSNLIYLAKIADSAYSSHLLQEIGVAPPAQDLPNAIVFVPTPNSGISNQQQPVTAATVSHTSPPNNHQLHNNPTTPPAPMAAQYQFPFPTQSSPHLQTSAATTQQQQQQPSTHHYPQQQPTVPFQRNLSVTPHSILYQHPQHPQHSHQQQQMAAQQHSIIYATGHAIPAQGHQQQYSSYPLIQQQPQPTQFQHSAQPQFPLMIHPAAGAYPPTTPADIPILWKSLDYATAARNISRGRPNGVDCKELLQGVR</sequence>
<accession>A0A914I911</accession>
<evidence type="ECO:0000313" key="5">
    <source>
        <dbReference type="WBParaSite" id="Gr19_v10_g7830.t1"/>
    </source>
</evidence>
<dbReference type="InterPro" id="IPR007726">
    <property type="entry name" value="SS18_N"/>
</dbReference>